<gene>
    <name evidence="5" type="ORF">FNX44_018065</name>
    <name evidence="3" type="ORF">H3146_18895</name>
    <name evidence="4" type="ORF">H3147_23040</name>
</gene>
<dbReference type="EMBL" id="JABJWZ010000200">
    <property type="protein sequence ID" value="MBB1255408.1"/>
    <property type="molecule type" value="Genomic_DNA"/>
</dbReference>
<keyword evidence="2" id="KW-0732">Signal</keyword>
<evidence type="ECO:0000256" key="2">
    <source>
        <dbReference type="SAM" id="SignalP"/>
    </source>
</evidence>
<dbReference type="EMBL" id="VJYK02000198">
    <property type="protein sequence ID" value="MQS03741.1"/>
    <property type="molecule type" value="Genomic_DNA"/>
</dbReference>
<proteinExistence type="predicted"/>
<dbReference type="AlphaFoldDB" id="A0A5P0YTV2"/>
<evidence type="ECO:0000313" key="7">
    <source>
        <dbReference type="Proteomes" id="UP000517765"/>
    </source>
</evidence>
<comment type="caution">
    <text evidence="5">The sequence shown here is derived from an EMBL/GenBank/DDBJ whole genome shotgun (WGS) entry which is preliminary data.</text>
</comment>
<feature type="region of interest" description="Disordered" evidence="1">
    <location>
        <begin position="58"/>
        <end position="142"/>
    </location>
</feature>
<evidence type="ECO:0000313" key="6">
    <source>
        <dbReference type="Proteomes" id="UP000320857"/>
    </source>
</evidence>
<reference evidence="5 6" key="1">
    <citation type="submission" date="2019-10" db="EMBL/GenBank/DDBJ databases">
        <title>Streptomyces sp. nov., a novel actinobacterium isolated from alkaline environment.</title>
        <authorList>
            <person name="Golinska P."/>
        </authorList>
    </citation>
    <scope>NUCLEOTIDE SEQUENCE [LARGE SCALE GENOMIC DNA]</scope>
    <source>
        <strain evidence="5 6">OF1</strain>
    </source>
</reference>
<dbReference type="Proteomes" id="UP000320857">
    <property type="component" value="Unassembled WGS sequence"/>
</dbReference>
<keyword evidence="6" id="KW-1185">Reference proteome</keyword>
<evidence type="ECO:0000256" key="1">
    <source>
        <dbReference type="SAM" id="MobiDB-lite"/>
    </source>
</evidence>
<dbReference type="Proteomes" id="UP000525686">
    <property type="component" value="Unassembled WGS sequence"/>
</dbReference>
<evidence type="ECO:0000313" key="8">
    <source>
        <dbReference type="Proteomes" id="UP000525686"/>
    </source>
</evidence>
<dbReference type="OrthoDB" id="4350385at2"/>
<dbReference type="Proteomes" id="UP000517765">
    <property type="component" value="Unassembled WGS sequence"/>
</dbReference>
<protein>
    <recommendedName>
        <fullName evidence="9">Serine/threonine protein kinase</fullName>
    </recommendedName>
</protein>
<evidence type="ECO:0000313" key="3">
    <source>
        <dbReference type="EMBL" id="MBB1255408.1"/>
    </source>
</evidence>
<dbReference type="EMBL" id="JABJXA010000195">
    <property type="protein sequence ID" value="MBB1261666.1"/>
    <property type="molecule type" value="Genomic_DNA"/>
</dbReference>
<evidence type="ECO:0008006" key="9">
    <source>
        <dbReference type="Google" id="ProtNLM"/>
    </source>
</evidence>
<feature type="signal peptide" evidence="2">
    <location>
        <begin position="1"/>
        <end position="37"/>
    </location>
</feature>
<name>A0A5P0YTV2_9ACTN</name>
<evidence type="ECO:0000313" key="5">
    <source>
        <dbReference type="EMBL" id="MQS03741.1"/>
    </source>
</evidence>
<dbReference type="RefSeq" id="WP_143649306.1">
    <property type="nucleotide sequence ID" value="NZ_JABJWZ010000200.1"/>
</dbReference>
<accession>A0A5P0YTV2</accession>
<sequence>MHPHSRAAGRRRASGPRAAALTAVVVLAAVLPLAASAAGPESVGHGGPVVGVGAAVESVDGRPGAGPLKMPPVGGDRRADDGSEDGTAPSSASDAEREADGTGSVPPAEDAAGPAVPGEDAAAGTHADPAAESSAAGPRAVCGPQVGEPEVLTAQTCVLEQGDETWARAYYRNASGEPLPAVLSLLRPDGRSLQVHCELDGSTEPGTCETPRQRSVRAIDGELPYTAVLEVASPDGERLLLRSGSNSPETLES</sequence>
<reference evidence="3" key="3">
    <citation type="journal article" name="Syst. Appl. Microbiol.">
        <title>Streptomyces alkaliterrae sp. nov., isolated from an alkaline soil, and emended descriptions of Streptomyces alkaliphilus, Streptomyces calidiresistens and Streptomyces durbertensis.</title>
        <authorList>
            <person name="Swiecimska M."/>
            <person name="Golinska P."/>
            <person name="Nouioui I."/>
            <person name="Wypij M."/>
            <person name="Rai M."/>
            <person name="Sangal V."/>
            <person name="Goodfellow M."/>
        </authorList>
    </citation>
    <scope>NUCLEOTIDE SEQUENCE</scope>
    <source>
        <strain evidence="3">OF3</strain>
        <strain evidence="4">OF8</strain>
    </source>
</reference>
<feature type="chain" id="PRO_5036372224" description="Serine/threonine protein kinase" evidence="2">
    <location>
        <begin position="38"/>
        <end position="253"/>
    </location>
</feature>
<reference evidence="7 8" key="2">
    <citation type="submission" date="2020-05" db="EMBL/GenBank/DDBJ databases">
        <title>Classification of alakaliphilic streptomycetes isolated from an alkaline soil next to Lonar Crater, India and a proposal for the recognition of Streptomyces alkaliterrae sp. nov.</title>
        <authorList>
            <person name="Golinska P."/>
        </authorList>
    </citation>
    <scope>NUCLEOTIDE SEQUENCE [LARGE SCALE GENOMIC DNA]</scope>
    <source>
        <strain evidence="8">OF3</strain>
        <strain evidence="7">OF8</strain>
    </source>
</reference>
<organism evidence="5 6">
    <name type="scientific">Streptomyces alkaliterrae</name>
    <dbReference type="NCBI Taxonomy" id="2213162"/>
    <lineage>
        <taxon>Bacteria</taxon>
        <taxon>Bacillati</taxon>
        <taxon>Actinomycetota</taxon>
        <taxon>Actinomycetes</taxon>
        <taxon>Kitasatosporales</taxon>
        <taxon>Streptomycetaceae</taxon>
        <taxon>Streptomyces</taxon>
    </lineage>
</organism>
<feature type="compositionally biased region" description="Low complexity" evidence="1">
    <location>
        <begin position="121"/>
        <end position="131"/>
    </location>
</feature>
<evidence type="ECO:0000313" key="4">
    <source>
        <dbReference type="EMBL" id="MBB1261666.1"/>
    </source>
</evidence>